<dbReference type="SUPFAM" id="SSF46565">
    <property type="entry name" value="Chaperone J-domain"/>
    <property type="match status" value="1"/>
</dbReference>
<dbReference type="GO" id="GO:0005737">
    <property type="term" value="C:cytoplasm"/>
    <property type="evidence" value="ECO:0007669"/>
    <property type="project" value="UniProtKB-SubCell"/>
</dbReference>
<evidence type="ECO:0000259" key="7">
    <source>
        <dbReference type="PROSITE" id="PS50076"/>
    </source>
</evidence>
<dbReference type="GO" id="GO:0000390">
    <property type="term" value="P:spliceosomal complex disassembly"/>
    <property type="evidence" value="ECO:0007669"/>
    <property type="project" value="TreeGrafter"/>
</dbReference>
<comment type="subcellular location">
    <subcellularLocation>
        <location evidence="2">Cytoplasm</location>
    </subcellularLocation>
    <subcellularLocation>
        <location evidence="1">Nucleus</location>
    </subcellularLocation>
</comment>
<comment type="caution">
    <text evidence="8">The sequence shown here is derived from an EMBL/GenBank/DDBJ whole genome shotgun (WGS) entry which is preliminary data.</text>
</comment>
<dbReference type="PROSITE" id="PS50076">
    <property type="entry name" value="DNAJ_2"/>
    <property type="match status" value="1"/>
</dbReference>
<feature type="compositionally biased region" description="Basic and acidic residues" evidence="6">
    <location>
        <begin position="150"/>
        <end position="160"/>
    </location>
</feature>
<dbReference type="EMBL" id="JAPEVG010000332">
    <property type="protein sequence ID" value="KAJ8468540.1"/>
    <property type="molecule type" value="Genomic_DNA"/>
</dbReference>
<evidence type="ECO:0000313" key="9">
    <source>
        <dbReference type="Proteomes" id="UP001215151"/>
    </source>
</evidence>
<feature type="domain" description="J" evidence="7">
    <location>
        <begin position="9"/>
        <end position="93"/>
    </location>
</feature>
<evidence type="ECO:0000313" key="8">
    <source>
        <dbReference type="EMBL" id="KAJ8468540.1"/>
    </source>
</evidence>
<dbReference type="GO" id="GO:0005681">
    <property type="term" value="C:spliceosomal complex"/>
    <property type="evidence" value="ECO:0007669"/>
    <property type="project" value="TreeGrafter"/>
</dbReference>
<dbReference type="InterPro" id="IPR036869">
    <property type="entry name" value="J_dom_sf"/>
</dbReference>
<dbReference type="InterPro" id="IPR001623">
    <property type="entry name" value="DnaJ_domain"/>
</dbReference>
<gene>
    <name evidence="8" type="ORF">ONZ51_g9578</name>
</gene>
<name>A0AAD7TL58_9APHY</name>
<proteinExistence type="predicted"/>
<keyword evidence="9" id="KW-1185">Reference proteome</keyword>
<dbReference type="AlphaFoldDB" id="A0AAD7TL58"/>
<feature type="compositionally biased region" description="Low complexity" evidence="6">
    <location>
        <begin position="312"/>
        <end position="321"/>
    </location>
</feature>
<evidence type="ECO:0000256" key="3">
    <source>
        <dbReference type="ARBA" id="ARBA00022490"/>
    </source>
</evidence>
<feature type="region of interest" description="Disordered" evidence="6">
    <location>
        <begin position="299"/>
        <end position="366"/>
    </location>
</feature>
<keyword evidence="5" id="KW-0539">Nucleus</keyword>
<evidence type="ECO:0000256" key="6">
    <source>
        <dbReference type="SAM" id="MobiDB-lite"/>
    </source>
</evidence>
<dbReference type="PANTHER" id="PTHR44313:SF1">
    <property type="entry name" value="DNAJ HOMOLOG SUBFAMILY C MEMBER 17"/>
    <property type="match status" value="1"/>
</dbReference>
<evidence type="ECO:0000256" key="5">
    <source>
        <dbReference type="ARBA" id="ARBA00023242"/>
    </source>
</evidence>
<dbReference type="Gene3D" id="1.10.287.110">
    <property type="entry name" value="DnaJ domain"/>
    <property type="match status" value="1"/>
</dbReference>
<dbReference type="Proteomes" id="UP001215151">
    <property type="component" value="Unassembled WGS sequence"/>
</dbReference>
<evidence type="ECO:0000256" key="4">
    <source>
        <dbReference type="ARBA" id="ARBA00023186"/>
    </source>
</evidence>
<dbReference type="SMART" id="SM00271">
    <property type="entry name" value="DnaJ"/>
    <property type="match status" value="1"/>
</dbReference>
<keyword evidence="3" id="KW-0963">Cytoplasm</keyword>
<evidence type="ECO:0000256" key="2">
    <source>
        <dbReference type="ARBA" id="ARBA00004496"/>
    </source>
</evidence>
<dbReference type="CDD" id="cd06257">
    <property type="entry name" value="DnaJ"/>
    <property type="match status" value="1"/>
</dbReference>
<dbReference type="PRINTS" id="PR00625">
    <property type="entry name" value="JDOMAIN"/>
</dbReference>
<dbReference type="InterPro" id="IPR052094">
    <property type="entry name" value="Pre-mRNA-splicing_ERAD"/>
</dbReference>
<dbReference type="PANTHER" id="PTHR44313">
    <property type="entry name" value="DNAJ HOMOLOG SUBFAMILY C MEMBER 17"/>
    <property type="match status" value="1"/>
</dbReference>
<feature type="region of interest" description="Disordered" evidence="6">
    <location>
        <begin position="150"/>
        <end position="174"/>
    </location>
</feature>
<protein>
    <recommendedName>
        <fullName evidence="7">J domain-containing protein</fullName>
    </recommendedName>
</protein>
<feature type="region of interest" description="Disordered" evidence="6">
    <location>
        <begin position="31"/>
        <end position="51"/>
    </location>
</feature>
<accession>A0AAD7TL58</accession>
<dbReference type="Pfam" id="PF00226">
    <property type="entry name" value="DnaJ"/>
    <property type="match status" value="1"/>
</dbReference>
<evidence type="ECO:0000256" key="1">
    <source>
        <dbReference type="ARBA" id="ARBA00004123"/>
    </source>
</evidence>
<organism evidence="8 9">
    <name type="scientific">Trametes cubensis</name>
    <dbReference type="NCBI Taxonomy" id="1111947"/>
    <lineage>
        <taxon>Eukaryota</taxon>
        <taxon>Fungi</taxon>
        <taxon>Dikarya</taxon>
        <taxon>Basidiomycota</taxon>
        <taxon>Agaricomycotina</taxon>
        <taxon>Agaricomycetes</taxon>
        <taxon>Polyporales</taxon>
        <taxon>Polyporaceae</taxon>
        <taxon>Trametes</taxon>
    </lineage>
</organism>
<sequence>MSAAEEEVNPYELLGLAIEASEQEIRTAYRQRSLKVHPDRSSPVKNRGNPDAARKFHELHQAQELLLDPLRRLALDAKLRLKEARKARYAQYDAKRKNLVEELEERERAFKKARTETEAQKKERWRENERIMEEGRRLREEREKELERRERERQELEKKTQAGSPGLEPPSVGPYMRVSTPKGLHAHGMRTTGALDTTVRVKYTLSSHPSLTTVESIAALLTPFGSVDDSSIVLSLKPSPPKKPKRGTALVPFKQIVGAFAAVCASGRPENGLGDIEVDWAEGKEPELIGWLKKMGKLGTGSGSAQADSTRTAATPAQQTPLSADYKPAASGVQAPASTDFSSFPSTFPDMDNLPKAPSATTDVPGLDYESLTLMRMRQAERERLEREIREREAQEE</sequence>
<reference evidence="8" key="1">
    <citation type="submission" date="2022-11" db="EMBL/GenBank/DDBJ databases">
        <title>Genome Sequence of Cubamyces cubensis.</title>
        <authorList>
            <person name="Buettner E."/>
        </authorList>
    </citation>
    <scope>NUCLEOTIDE SEQUENCE</scope>
    <source>
        <strain evidence="8">MPL-01</strain>
    </source>
</reference>
<keyword evidence="4" id="KW-0143">Chaperone</keyword>
<feature type="compositionally biased region" description="Low complexity" evidence="6">
    <location>
        <begin position="335"/>
        <end position="350"/>
    </location>
</feature>